<comment type="caution">
    <text evidence="3">The sequence shown here is derived from an EMBL/GenBank/DDBJ whole genome shotgun (WGS) entry which is preliminary data.</text>
</comment>
<dbReference type="Proteomes" id="UP001303160">
    <property type="component" value="Unassembled WGS sequence"/>
</dbReference>
<name>A0AAN6XI10_9PEZI</name>
<evidence type="ECO:0000256" key="1">
    <source>
        <dbReference type="SAM" id="MobiDB-lite"/>
    </source>
</evidence>
<evidence type="ECO:0000256" key="2">
    <source>
        <dbReference type="SAM" id="Phobius"/>
    </source>
</evidence>
<evidence type="ECO:0000313" key="3">
    <source>
        <dbReference type="EMBL" id="KAK4200999.1"/>
    </source>
</evidence>
<reference evidence="3" key="1">
    <citation type="journal article" date="2023" name="Mol. Phylogenet. Evol.">
        <title>Genome-scale phylogeny and comparative genomics of the fungal order Sordariales.</title>
        <authorList>
            <person name="Hensen N."/>
            <person name="Bonometti L."/>
            <person name="Westerberg I."/>
            <person name="Brannstrom I.O."/>
            <person name="Guillou S."/>
            <person name="Cros-Aarteil S."/>
            <person name="Calhoun S."/>
            <person name="Haridas S."/>
            <person name="Kuo A."/>
            <person name="Mondo S."/>
            <person name="Pangilinan J."/>
            <person name="Riley R."/>
            <person name="LaButti K."/>
            <person name="Andreopoulos B."/>
            <person name="Lipzen A."/>
            <person name="Chen C."/>
            <person name="Yan M."/>
            <person name="Daum C."/>
            <person name="Ng V."/>
            <person name="Clum A."/>
            <person name="Steindorff A."/>
            <person name="Ohm R.A."/>
            <person name="Martin F."/>
            <person name="Silar P."/>
            <person name="Natvig D.O."/>
            <person name="Lalanne C."/>
            <person name="Gautier V."/>
            <person name="Ament-Velasquez S.L."/>
            <person name="Kruys A."/>
            <person name="Hutchinson M.I."/>
            <person name="Powell A.J."/>
            <person name="Barry K."/>
            <person name="Miller A.N."/>
            <person name="Grigoriev I.V."/>
            <person name="Debuchy R."/>
            <person name="Gladieux P."/>
            <person name="Hiltunen Thoren M."/>
            <person name="Johannesson H."/>
        </authorList>
    </citation>
    <scope>NUCLEOTIDE SEQUENCE</scope>
    <source>
        <strain evidence="3">CBS 315.58</strain>
    </source>
</reference>
<proteinExistence type="predicted"/>
<dbReference type="AlphaFoldDB" id="A0AAN6XI10"/>
<feature type="transmembrane region" description="Helical" evidence="2">
    <location>
        <begin position="84"/>
        <end position="107"/>
    </location>
</feature>
<gene>
    <name evidence="3" type="ORF">QBC40DRAFT_64169</name>
</gene>
<feature type="compositionally biased region" description="Polar residues" evidence="1">
    <location>
        <begin position="1"/>
        <end position="10"/>
    </location>
</feature>
<sequence>MAHSSPSMQPSVPPHALDDQPGLEVVPHDELPEVRPEEEPKYYLPLVHDDHKIHLAEDFPEVATPSSTEKGTLPVDTLYQRQKWWIIGGTACVVIAIILGVTLGVVLSLKARSDDNNGAVNATSRLETIRLGSKLSAVARRKPNGDVERYVFYEDPQGQIRRSQSITSKDNSTSAWEPLPALDLGASNGTHFDATVVNNTESNSQTGIFYQVGNEISGATLREESLPNIVIQNTIGGYTSGDDLIMGKGADLAAYWPYIITQDASGQLVEARNMRKDDLGTRLEPDWRVRTLGISAYEGSSLCIVPTSSNFSKIEAPGGYGVIYQKPNQGMAFHIPDNQTDSLHHTFPEIYAWPPQTPSAAFVIVRDSNDGEKLVDIYFIAKGYGGGFSVWYTENSSGWMEEVPAALQDGDEESHIACSSLLATDSNSGAEEVPSEPANAEARCYFQRGGRIVEVGFDGSTWTELGEVLVP</sequence>
<dbReference type="Gene3D" id="2.120.10.70">
    <property type="entry name" value="Fucose-specific lectin"/>
    <property type="match status" value="1"/>
</dbReference>
<organism evidence="3 4">
    <name type="scientific">Triangularia verruculosa</name>
    <dbReference type="NCBI Taxonomy" id="2587418"/>
    <lineage>
        <taxon>Eukaryota</taxon>
        <taxon>Fungi</taxon>
        <taxon>Dikarya</taxon>
        <taxon>Ascomycota</taxon>
        <taxon>Pezizomycotina</taxon>
        <taxon>Sordariomycetes</taxon>
        <taxon>Sordariomycetidae</taxon>
        <taxon>Sordariales</taxon>
        <taxon>Podosporaceae</taxon>
        <taxon>Triangularia</taxon>
    </lineage>
</organism>
<reference evidence="3" key="2">
    <citation type="submission" date="2023-05" db="EMBL/GenBank/DDBJ databases">
        <authorList>
            <consortium name="Lawrence Berkeley National Laboratory"/>
            <person name="Steindorff A."/>
            <person name="Hensen N."/>
            <person name="Bonometti L."/>
            <person name="Westerberg I."/>
            <person name="Brannstrom I.O."/>
            <person name="Guillou S."/>
            <person name="Cros-Aarteil S."/>
            <person name="Calhoun S."/>
            <person name="Haridas S."/>
            <person name="Kuo A."/>
            <person name="Mondo S."/>
            <person name="Pangilinan J."/>
            <person name="Riley R."/>
            <person name="Labutti K."/>
            <person name="Andreopoulos B."/>
            <person name="Lipzen A."/>
            <person name="Chen C."/>
            <person name="Yanf M."/>
            <person name="Daum C."/>
            <person name="Ng V."/>
            <person name="Clum A."/>
            <person name="Ohm R."/>
            <person name="Martin F."/>
            <person name="Silar P."/>
            <person name="Natvig D."/>
            <person name="Lalanne C."/>
            <person name="Gautier V."/>
            <person name="Ament-Velasquez S.L."/>
            <person name="Kruys A."/>
            <person name="Hutchinson M.I."/>
            <person name="Powell A.J."/>
            <person name="Barry K."/>
            <person name="Miller A.N."/>
            <person name="Grigoriev I.V."/>
            <person name="Debuchy R."/>
            <person name="Gladieux P."/>
            <person name="Thoren M.H."/>
            <person name="Johannesson H."/>
        </authorList>
    </citation>
    <scope>NUCLEOTIDE SEQUENCE</scope>
    <source>
        <strain evidence="3">CBS 315.58</strain>
    </source>
</reference>
<feature type="region of interest" description="Disordered" evidence="1">
    <location>
        <begin position="1"/>
        <end position="34"/>
    </location>
</feature>
<protein>
    <recommendedName>
        <fullName evidence="5">Fucose-specific lectin</fullName>
    </recommendedName>
</protein>
<keyword evidence="2" id="KW-0812">Transmembrane</keyword>
<keyword evidence="2" id="KW-1133">Transmembrane helix</keyword>
<evidence type="ECO:0000313" key="4">
    <source>
        <dbReference type="Proteomes" id="UP001303160"/>
    </source>
</evidence>
<keyword evidence="2" id="KW-0472">Membrane</keyword>
<dbReference type="EMBL" id="MU863912">
    <property type="protein sequence ID" value="KAK4200999.1"/>
    <property type="molecule type" value="Genomic_DNA"/>
</dbReference>
<dbReference type="SUPFAM" id="SSF89372">
    <property type="entry name" value="Fucose-specific lectin"/>
    <property type="match status" value="1"/>
</dbReference>
<accession>A0AAN6XI10</accession>
<keyword evidence="4" id="KW-1185">Reference proteome</keyword>
<evidence type="ECO:0008006" key="5">
    <source>
        <dbReference type="Google" id="ProtNLM"/>
    </source>
</evidence>